<dbReference type="Pfam" id="PF17782">
    <property type="entry name" value="WHD_DprA"/>
    <property type="match status" value="1"/>
</dbReference>
<evidence type="ECO:0000256" key="1">
    <source>
        <dbReference type="ARBA" id="ARBA00006525"/>
    </source>
</evidence>
<dbReference type="RefSeq" id="WP_010965090.1">
    <property type="nucleotide sequence ID" value="NC_003030.1"/>
</dbReference>
<dbReference type="PANTHER" id="PTHR43022:SF1">
    <property type="entry name" value="PROTEIN SMF"/>
    <property type="match status" value="1"/>
</dbReference>
<dbReference type="NCBIfam" id="TIGR00732">
    <property type="entry name" value="dprA"/>
    <property type="match status" value="1"/>
</dbReference>
<dbReference type="eggNOG" id="COG0758">
    <property type="taxonomic scope" value="Bacteria"/>
</dbReference>
<feature type="domain" description="DprA winged helix" evidence="3">
    <location>
        <begin position="296"/>
        <end position="344"/>
    </location>
</feature>
<sequence length="354" mass="40571">MYDNDLWFATINLPYRQKLELLRIYKTSDEILYNFKNSELIQKYKFDIEKINYIKDEMKKSGMKIVFWNDDDYPKVLKNYDDMPYGLFYMGNIKKLNELNYNVAIVGSRRCTQYGKDITTIISREISINGIGIISGMARGIDTYAHKICLENNGYTCAVLGCGADVIYPKENKNLYCQIIRNGCIISQYKPNTKPLPYNFPIRNKIISGLSNLVLVTEADIKSGSIITASSALEQGKDVGAVPGSVFSKMSRGTNKLIQDGAHVIKDIDDVFGILNFQKINFKKIRNNSSYSSMPENQRQIYDLVSDKPIHVDDIKRCLNIDIQELYELLFEMQLKNKILCLSGSYYVRVNDCL</sequence>
<dbReference type="Gene3D" id="3.40.50.450">
    <property type="match status" value="1"/>
</dbReference>
<dbReference type="PANTHER" id="PTHR43022">
    <property type="entry name" value="PROTEIN SMF"/>
    <property type="match status" value="1"/>
</dbReference>
<reference evidence="4 5" key="1">
    <citation type="journal article" date="2001" name="J. Bacteriol.">
        <title>Genome sequence and comparative analysis of the solvent-producing bacterium Clostridium acetobutylicum.</title>
        <authorList>
            <person name="Nolling J."/>
            <person name="Breton G."/>
            <person name="Omelchenko M.V."/>
            <person name="Makarova K.S."/>
            <person name="Zeng Q."/>
            <person name="Gibson R."/>
            <person name="Lee H.M."/>
            <person name="Dubois J."/>
            <person name="Qiu D."/>
            <person name="Hitti J."/>
            <person name="Wolf Y.I."/>
            <person name="Tatusov R.L."/>
            <person name="Sabathe F."/>
            <person name="Doucette-Stamm L."/>
            <person name="Soucaille P."/>
            <person name="Daly M.J."/>
            <person name="Bennett G.N."/>
            <person name="Koonin E.V."/>
            <person name="Smith D.R."/>
        </authorList>
    </citation>
    <scope>NUCLEOTIDE SEQUENCE [LARGE SCALE GENOMIC DNA]</scope>
    <source>
        <strain evidence="5">ATCC 824 / DSM 792 / JCM 1419 / LMG 5710 / VKM B-1787</strain>
    </source>
</reference>
<dbReference type="STRING" id="272562.CA_C1784"/>
<evidence type="ECO:0000313" key="4">
    <source>
        <dbReference type="EMBL" id="AAK79749.1"/>
    </source>
</evidence>
<evidence type="ECO:0000259" key="2">
    <source>
        <dbReference type="Pfam" id="PF02481"/>
    </source>
</evidence>
<dbReference type="InterPro" id="IPR057666">
    <property type="entry name" value="DrpA_SLOG"/>
</dbReference>
<dbReference type="KEGG" id="cac:CA_C1784"/>
<evidence type="ECO:0000313" key="5">
    <source>
        <dbReference type="Proteomes" id="UP000000814"/>
    </source>
</evidence>
<dbReference type="DNASU" id="1117967"/>
<dbReference type="Proteomes" id="UP000000814">
    <property type="component" value="Chromosome"/>
</dbReference>
<name>Q97I69_CLOAB</name>
<dbReference type="InterPro" id="IPR036388">
    <property type="entry name" value="WH-like_DNA-bd_sf"/>
</dbReference>
<dbReference type="EMBL" id="AE001437">
    <property type="protein sequence ID" value="AAK79749.1"/>
    <property type="molecule type" value="Genomic_DNA"/>
</dbReference>
<dbReference type="PATRIC" id="fig|272562.8.peg.1990"/>
<feature type="domain" description="Smf/DprA SLOG" evidence="2">
    <location>
        <begin position="64"/>
        <end position="272"/>
    </location>
</feature>
<keyword evidence="5" id="KW-1185">Reference proteome</keyword>
<dbReference type="HOGENOM" id="CLU_029601_0_2_9"/>
<proteinExistence type="inferred from homology"/>
<dbReference type="InterPro" id="IPR041614">
    <property type="entry name" value="DprA_WH"/>
</dbReference>
<dbReference type="PIR" id="B97120">
    <property type="entry name" value="B97120"/>
</dbReference>
<accession>Q97I69</accession>
<evidence type="ECO:0000259" key="3">
    <source>
        <dbReference type="Pfam" id="PF17782"/>
    </source>
</evidence>
<dbReference type="Pfam" id="PF02481">
    <property type="entry name" value="DNA_processg_A"/>
    <property type="match status" value="1"/>
</dbReference>
<dbReference type="GeneID" id="44998278"/>
<dbReference type="OrthoDB" id="9785707at2"/>
<dbReference type="Gene3D" id="1.10.10.10">
    <property type="entry name" value="Winged helix-like DNA-binding domain superfamily/Winged helix DNA-binding domain"/>
    <property type="match status" value="1"/>
</dbReference>
<dbReference type="SUPFAM" id="SSF102405">
    <property type="entry name" value="MCP/YpsA-like"/>
    <property type="match status" value="1"/>
</dbReference>
<dbReference type="InterPro" id="IPR003488">
    <property type="entry name" value="DprA"/>
</dbReference>
<gene>
    <name evidence="4" type="primary">smf</name>
    <name evidence="4" type="ordered locus">CA_C1784</name>
</gene>
<dbReference type="AlphaFoldDB" id="Q97I69"/>
<organism evidence="4 5">
    <name type="scientific">Clostridium acetobutylicum (strain ATCC 824 / DSM 792 / JCM 1419 / IAM 19013 / LMG 5710 / NBRC 13948 / NRRL B-527 / VKM B-1787 / 2291 / W)</name>
    <dbReference type="NCBI Taxonomy" id="272562"/>
    <lineage>
        <taxon>Bacteria</taxon>
        <taxon>Bacillati</taxon>
        <taxon>Bacillota</taxon>
        <taxon>Clostridia</taxon>
        <taxon>Eubacteriales</taxon>
        <taxon>Clostridiaceae</taxon>
        <taxon>Clostridium</taxon>
    </lineage>
</organism>
<comment type="similarity">
    <text evidence="1">Belongs to the DprA/Smf family.</text>
</comment>
<protein>
    <submittedName>
        <fullName evidence="4">DNA uptake protein</fullName>
    </submittedName>
</protein>
<dbReference type="GO" id="GO:0009294">
    <property type="term" value="P:DNA-mediated transformation"/>
    <property type="evidence" value="ECO:0007669"/>
    <property type="project" value="InterPro"/>
</dbReference>